<proteinExistence type="inferred from homology"/>
<dbReference type="InterPro" id="IPR001663">
    <property type="entry name" value="Rng_hydr_dOase-A"/>
</dbReference>
<dbReference type="InterPro" id="IPR036922">
    <property type="entry name" value="Rieske_2Fe-2S_sf"/>
</dbReference>
<evidence type="ECO:0000256" key="8">
    <source>
        <dbReference type="ARBA" id="ARBA00023027"/>
    </source>
</evidence>
<dbReference type="PROSITE" id="PS51296">
    <property type="entry name" value="RIESKE"/>
    <property type="match status" value="1"/>
</dbReference>
<comment type="cofactor">
    <cofactor evidence="1">
        <name>Fe cation</name>
        <dbReference type="ChEBI" id="CHEBI:24875"/>
    </cofactor>
</comment>
<dbReference type="Proteomes" id="UP000318405">
    <property type="component" value="Unassembled WGS sequence"/>
</dbReference>
<keyword evidence="6" id="KW-0408">Iron</keyword>
<evidence type="ECO:0000313" key="10">
    <source>
        <dbReference type="EMBL" id="TSH97099.1"/>
    </source>
</evidence>
<dbReference type="Pfam" id="PF00848">
    <property type="entry name" value="Ring_hydroxyl_A"/>
    <property type="match status" value="1"/>
</dbReference>
<dbReference type="AlphaFoldDB" id="A0A556AVW9"/>
<evidence type="ECO:0000256" key="7">
    <source>
        <dbReference type="ARBA" id="ARBA00023014"/>
    </source>
</evidence>
<organism evidence="10 11">
    <name type="scientific">Verticiella sediminum</name>
    <dbReference type="NCBI Taxonomy" id="1247510"/>
    <lineage>
        <taxon>Bacteria</taxon>
        <taxon>Pseudomonadati</taxon>
        <taxon>Pseudomonadota</taxon>
        <taxon>Betaproteobacteria</taxon>
        <taxon>Burkholderiales</taxon>
        <taxon>Alcaligenaceae</taxon>
        <taxon>Verticiella</taxon>
    </lineage>
</organism>
<dbReference type="GO" id="GO:0051537">
    <property type="term" value="F:2 iron, 2 sulfur cluster binding"/>
    <property type="evidence" value="ECO:0007669"/>
    <property type="project" value="UniProtKB-KW"/>
</dbReference>
<dbReference type="CDD" id="cd08885">
    <property type="entry name" value="RHO_alpha_C_1"/>
    <property type="match status" value="1"/>
</dbReference>
<keyword evidence="8" id="KW-0520">NAD</keyword>
<dbReference type="Gene3D" id="2.102.10.10">
    <property type="entry name" value="Rieske [2Fe-2S] iron-sulphur domain"/>
    <property type="match status" value="1"/>
</dbReference>
<dbReference type="GO" id="GO:0016491">
    <property type="term" value="F:oxidoreductase activity"/>
    <property type="evidence" value="ECO:0007669"/>
    <property type="project" value="UniProtKB-KW"/>
</dbReference>
<gene>
    <name evidence="10" type="ORF">FOZ76_07195</name>
</gene>
<dbReference type="GO" id="GO:0005506">
    <property type="term" value="F:iron ion binding"/>
    <property type="evidence" value="ECO:0007669"/>
    <property type="project" value="InterPro"/>
</dbReference>
<comment type="similarity">
    <text evidence="2">Belongs to the bacterial ring-hydroxylating dioxygenase alpha subunit family.</text>
</comment>
<dbReference type="CDD" id="cd03469">
    <property type="entry name" value="Rieske_RO_Alpha_N"/>
    <property type="match status" value="1"/>
</dbReference>
<protein>
    <submittedName>
        <fullName evidence="10">Rieske 2Fe-2S domain-containing protein</fullName>
    </submittedName>
</protein>
<keyword evidence="11" id="KW-1185">Reference proteome</keyword>
<evidence type="ECO:0000313" key="11">
    <source>
        <dbReference type="Proteomes" id="UP000318405"/>
    </source>
</evidence>
<keyword evidence="7" id="KW-0411">Iron-sulfur</keyword>
<dbReference type="SUPFAM" id="SSF55961">
    <property type="entry name" value="Bet v1-like"/>
    <property type="match status" value="1"/>
</dbReference>
<dbReference type="OrthoDB" id="9790995at2"/>
<name>A0A556AVW9_9BURK</name>
<dbReference type="Pfam" id="PF00355">
    <property type="entry name" value="Rieske"/>
    <property type="match status" value="1"/>
</dbReference>
<evidence type="ECO:0000256" key="1">
    <source>
        <dbReference type="ARBA" id="ARBA00001962"/>
    </source>
</evidence>
<evidence type="ECO:0000256" key="3">
    <source>
        <dbReference type="ARBA" id="ARBA00022714"/>
    </source>
</evidence>
<evidence type="ECO:0000256" key="2">
    <source>
        <dbReference type="ARBA" id="ARBA00008751"/>
    </source>
</evidence>
<accession>A0A556AVW9</accession>
<dbReference type="PANTHER" id="PTHR43756:SF5">
    <property type="entry name" value="CHOLINE MONOOXYGENASE, CHLOROPLASTIC"/>
    <property type="match status" value="1"/>
</dbReference>
<dbReference type="Gene3D" id="3.90.380.10">
    <property type="entry name" value="Naphthalene 1,2-dioxygenase Alpha Subunit, Chain A, domain 1"/>
    <property type="match status" value="1"/>
</dbReference>
<dbReference type="InterPro" id="IPR015879">
    <property type="entry name" value="Ring_hydroxy_dOase_asu_C_dom"/>
</dbReference>
<dbReference type="PRINTS" id="PR00090">
    <property type="entry name" value="RNGDIOXGNASE"/>
</dbReference>
<dbReference type="PANTHER" id="PTHR43756">
    <property type="entry name" value="CHOLINE MONOOXYGENASE, CHLOROPLASTIC"/>
    <property type="match status" value="1"/>
</dbReference>
<evidence type="ECO:0000259" key="9">
    <source>
        <dbReference type="PROSITE" id="PS51296"/>
    </source>
</evidence>
<dbReference type="RefSeq" id="WP_143947466.1">
    <property type="nucleotide sequence ID" value="NZ_BAABMB010000002.1"/>
</dbReference>
<keyword evidence="5" id="KW-0560">Oxidoreductase</keyword>
<keyword evidence="4" id="KW-0479">Metal-binding</keyword>
<sequence>MKRAFPSDAFFDGLSSSALRTEQAETLPPLCYTDEAFFEFEKEALFNHEWLCVGRESWVAEPGDYFTTSIIGEPLIIARNRQGAIRAMSAVCQHRAMLVAEGRGKARAFLCPYHHWSYSLDGELIGAPAMDRTADFDKKAFCLPTLQVEIWQGFIFVNFDPLAEPLASRLASISEAVARYQLADAEGPRPEQPSRYAWNWKVMLENNNDGYHANKLHHGPLHDFVPSALASFPVQPEGSAGYMRYNGTTHPDASFNAMQKAVLPIFPGLTTEDRSRMTFVNVPPTLSLVMTSDMVIYMILRPDSAGTHEMDQGLLLAPGAMRDPLFRQRMAMNMDAASEIIAQDLHVDANVQVGLRSRYAVRGRYSWQEQAQRDFNHWLVPRYQAAWKRMRETEQGAMPARVIPVRSVGAG</sequence>
<keyword evidence="3" id="KW-0001">2Fe-2S</keyword>
<dbReference type="PROSITE" id="PS00570">
    <property type="entry name" value="RING_HYDROXYL_ALPHA"/>
    <property type="match status" value="1"/>
</dbReference>
<dbReference type="InterPro" id="IPR015881">
    <property type="entry name" value="ARHD_Rieske_2Fe_2S"/>
</dbReference>
<comment type="caution">
    <text evidence="10">The sequence shown here is derived from an EMBL/GenBank/DDBJ whole genome shotgun (WGS) entry which is preliminary data.</text>
</comment>
<reference evidence="10 11" key="1">
    <citation type="submission" date="2019-07" db="EMBL/GenBank/DDBJ databases">
        <title>Qingshengfaniella alkalisoli gen. nov., sp. nov., isolated from saline soil.</title>
        <authorList>
            <person name="Xu L."/>
            <person name="Huang X.-X."/>
            <person name="Sun J.-Q."/>
        </authorList>
    </citation>
    <scope>NUCLEOTIDE SEQUENCE [LARGE SCALE GENOMIC DNA]</scope>
    <source>
        <strain evidence="10 11">DSM 27279</strain>
    </source>
</reference>
<evidence type="ECO:0000256" key="5">
    <source>
        <dbReference type="ARBA" id="ARBA00023002"/>
    </source>
</evidence>
<evidence type="ECO:0000256" key="6">
    <source>
        <dbReference type="ARBA" id="ARBA00023004"/>
    </source>
</evidence>
<dbReference type="EMBL" id="VLTJ01000011">
    <property type="protein sequence ID" value="TSH97099.1"/>
    <property type="molecule type" value="Genomic_DNA"/>
</dbReference>
<dbReference type="SUPFAM" id="SSF50022">
    <property type="entry name" value="ISP domain"/>
    <property type="match status" value="1"/>
</dbReference>
<dbReference type="InterPro" id="IPR017941">
    <property type="entry name" value="Rieske_2Fe-2S"/>
</dbReference>
<feature type="domain" description="Rieske" evidence="9">
    <location>
        <begin position="50"/>
        <end position="157"/>
    </location>
</feature>
<evidence type="ECO:0000256" key="4">
    <source>
        <dbReference type="ARBA" id="ARBA00022723"/>
    </source>
</evidence>